<reference evidence="1" key="2">
    <citation type="submission" date="2022-06" db="UniProtKB">
        <authorList>
            <consortium name="EnsemblMetazoa"/>
        </authorList>
    </citation>
    <scope>IDENTIFICATION</scope>
</reference>
<proteinExistence type="predicted"/>
<dbReference type="Proteomes" id="UP000024404">
    <property type="component" value="Unassembled WGS sequence"/>
</dbReference>
<evidence type="ECO:0000313" key="1">
    <source>
        <dbReference type="EnsemblMetazoa" id="OVOC10405.1"/>
    </source>
</evidence>
<sequence length="112" mass="13013">MLRVLKLSSIFTNENAEKNQANLLFKKEIFSSFALACEEIFASDISVRPRTAATKAMRTKLPYFSGQFFHLLSHPSTSLTIDSLELQEKHKEIKMNHLNSVYRIKMTKDWME</sequence>
<protein>
    <submittedName>
        <fullName evidence="1">Uncharacterized protein</fullName>
    </submittedName>
</protein>
<keyword evidence="2" id="KW-1185">Reference proteome</keyword>
<dbReference type="AlphaFoldDB" id="A0A8R1TIW5"/>
<reference evidence="2" key="1">
    <citation type="submission" date="2013-10" db="EMBL/GenBank/DDBJ databases">
        <title>Genome sequencing of Onchocerca volvulus.</title>
        <authorList>
            <person name="Cotton J."/>
            <person name="Tsai J."/>
            <person name="Stanley E."/>
            <person name="Tracey A."/>
            <person name="Holroyd N."/>
            <person name="Lustigman S."/>
            <person name="Berriman M."/>
        </authorList>
    </citation>
    <scope>NUCLEOTIDE SEQUENCE</scope>
</reference>
<dbReference type="EMBL" id="CMVM020000336">
    <property type="status" value="NOT_ANNOTATED_CDS"/>
    <property type="molecule type" value="Genomic_DNA"/>
</dbReference>
<accession>A0A8R1TIW5</accession>
<name>A0A8R1TIW5_ONCVO</name>
<dbReference type="EnsemblMetazoa" id="OVOC10405.1">
    <property type="protein sequence ID" value="OVOC10405.1"/>
    <property type="gene ID" value="WBGene00247214"/>
</dbReference>
<evidence type="ECO:0000313" key="2">
    <source>
        <dbReference type="Proteomes" id="UP000024404"/>
    </source>
</evidence>
<organism evidence="1 2">
    <name type="scientific">Onchocerca volvulus</name>
    <dbReference type="NCBI Taxonomy" id="6282"/>
    <lineage>
        <taxon>Eukaryota</taxon>
        <taxon>Metazoa</taxon>
        <taxon>Ecdysozoa</taxon>
        <taxon>Nematoda</taxon>
        <taxon>Chromadorea</taxon>
        <taxon>Rhabditida</taxon>
        <taxon>Spirurina</taxon>
        <taxon>Spiruromorpha</taxon>
        <taxon>Filarioidea</taxon>
        <taxon>Onchocercidae</taxon>
        <taxon>Onchocerca</taxon>
    </lineage>
</organism>